<feature type="domain" description="C2H2-type" evidence="1">
    <location>
        <begin position="90"/>
        <end position="110"/>
    </location>
</feature>
<proteinExistence type="predicted"/>
<sequence>MDFTKYNLRCNRSISEKMMKKDFIYDIRPPQMMLQKHSEMRPSVSSALSLMEKNNFKRQFSQSNVEFIENDLGAGDAFMFHQRRKLDFECNFCHEPIATFSSLSTHVKSHWKKYCKKCYWILLDNETIEQHNYYNHKIISNSQMIFNDVITLIK</sequence>
<dbReference type="Proteomes" id="UP001168990">
    <property type="component" value="Unassembled WGS sequence"/>
</dbReference>
<evidence type="ECO:0000313" key="3">
    <source>
        <dbReference type="Proteomes" id="UP001168990"/>
    </source>
</evidence>
<accession>A0AA39FW31</accession>
<dbReference type="AlphaFoldDB" id="A0AA39FW31"/>
<gene>
    <name evidence="2" type="ORF">PV328_000776</name>
</gene>
<evidence type="ECO:0000313" key="2">
    <source>
        <dbReference type="EMBL" id="KAK0176661.1"/>
    </source>
</evidence>
<keyword evidence="3" id="KW-1185">Reference proteome</keyword>
<dbReference type="EMBL" id="JAQQBS010000001">
    <property type="protein sequence ID" value="KAK0176661.1"/>
    <property type="molecule type" value="Genomic_DNA"/>
</dbReference>
<evidence type="ECO:0000259" key="1">
    <source>
        <dbReference type="PROSITE" id="PS00028"/>
    </source>
</evidence>
<name>A0AA39FW31_9HYME</name>
<organism evidence="2 3">
    <name type="scientific">Microctonus aethiopoides</name>
    <dbReference type="NCBI Taxonomy" id="144406"/>
    <lineage>
        <taxon>Eukaryota</taxon>
        <taxon>Metazoa</taxon>
        <taxon>Ecdysozoa</taxon>
        <taxon>Arthropoda</taxon>
        <taxon>Hexapoda</taxon>
        <taxon>Insecta</taxon>
        <taxon>Pterygota</taxon>
        <taxon>Neoptera</taxon>
        <taxon>Endopterygota</taxon>
        <taxon>Hymenoptera</taxon>
        <taxon>Apocrita</taxon>
        <taxon>Ichneumonoidea</taxon>
        <taxon>Braconidae</taxon>
        <taxon>Euphorinae</taxon>
        <taxon>Microctonus</taxon>
    </lineage>
</organism>
<dbReference type="PROSITE" id="PS00028">
    <property type="entry name" value="ZINC_FINGER_C2H2_1"/>
    <property type="match status" value="1"/>
</dbReference>
<reference evidence="2" key="2">
    <citation type="submission" date="2023-03" db="EMBL/GenBank/DDBJ databases">
        <authorList>
            <person name="Inwood S.N."/>
            <person name="Skelly J.G."/>
            <person name="Guhlin J."/>
            <person name="Harrop T.W.R."/>
            <person name="Goldson S.G."/>
            <person name="Dearden P.K."/>
        </authorList>
    </citation>
    <scope>NUCLEOTIDE SEQUENCE</scope>
    <source>
        <strain evidence="2">Irish</strain>
        <tissue evidence="2">Whole body</tissue>
    </source>
</reference>
<protein>
    <recommendedName>
        <fullName evidence="1">C2H2-type domain-containing protein</fullName>
    </recommendedName>
</protein>
<reference evidence="2" key="1">
    <citation type="journal article" date="2023" name="bioRxiv">
        <title>Scaffold-level genome assemblies of two parasitoid biocontrol wasps reveal the parthenogenesis mechanism and an associated novel virus.</title>
        <authorList>
            <person name="Inwood S."/>
            <person name="Skelly J."/>
            <person name="Guhlin J."/>
            <person name="Harrop T."/>
            <person name="Goldson S."/>
            <person name="Dearden P."/>
        </authorList>
    </citation>
    <scope>NUCLEOTIDE SEQUENCE</scope>
    <source>
        <strain evidence="2">Irish</strain>
        <tissue evidence="2">Whole body</tissue>
    </source>
</reference>
<dbReference type="InterPro" id="IPR013087">
    <property type="entry name" value="Znf_C2H2_type"/>
</dbReference>
<comment type="caution">
    <text evidence="2">The sequence shown here is derived from an EMBL/GenBank/DDBJ whole genome shotgun (WGS) entry which is preliminary data.</text>
</comment>